<evidence type="ECO:0000256" key="4">
    <source>
        <dbReference type="ARBA" id="ARBA00007573"/>
    </source>
</evidence>
<evidence type="ECO:0000256" key="1">
    <source>
        <dbReference type="ARBA" id="ARBA00004123"/>
    </source>
</evidence>
<evidence type="ECO:0000256" key="6">
    <source>
        <dbReference type="ARBA" id="ARBA00022490"/>
    </source>
</evidence>
<organism evidence="10 11">
    <name type="scientific">Wickerhamiella sorbophila</name>
    <dbReference type="NCBI Taxonomy" id="45607"/>
    <lineage>
        <taxon>Eukaryota</taxon>
        <taxon>Fungi</taxon>
        <taxon>Dikarya</taxon>
        <taxon>Ascomycota</taxon>
        <taxon>Saccharomycotina</taxon>
        <taxon>Dipodascomycetes</taxon>
        <taxon>Dipodascales</taxon>
        <taxon>Trichomonascaceae</taxon>
        <taxon>Wickerhamiella</taxon>
    </lineage>
</organism>
<gene>
    <name evidence="10" type="ORF">B9G98_03285</name>
</gene>
<dbReference type="InterPro" id="IPR008728">
    <property type="entry name" value="Elongator_complex_protein_4"/>
</dbReference>
<dbReference type="Proteomes" id="UP000238350">
    <property type="component" value="Unassembled WGS sequence"/>
</dbReference>
<protein>
    <recommendedName>
        <fullName evidence="5">Elongator complex protein 4</fullName>
    </recommendedName>
</protein>
<comment type="subcellular location">
    <subcellularLocation>
        <location evidence="2">Cytoplasm</location>
    </subcellularLocation>
    <subcellularLocation>
        <location evidence="1">Nucleus</location>
    </subcellularLocation>
</comment>
<evidence type="ECO:0000256" key="2">
    <source>
        <dbReference type="ARBA" id="ARBA00004496"/>
    </source>
</evidence>
<dbReference type="InterPro" id="IPR027417">
    <property type="entry name" value="P-loop_NTPase"/>
</dbReference>
<evidence type="ECO:0000256" key="3">
    <source>
        <dbReference type="ARBA" id="ARBA00005043"/>
    </source>
</evidence>
<proteinExistence type="inferred from homology"/>
<dbReference type="PANTHER" id="PTHR12896:SF1">
    <property type="entry name" value="ELONGATOR COMPLEX PROTEIN 4"/>
    <property type="match status" value="1"/>
</dbReference>
<name>A0A2T0FL11_9ASCO</name>
<keyword evidence="6" id="KW-0963">Cytoplasm</keyword>
<dbReference type="Pfam" id="PF05625">
    <property type="entry name" value="PAXNEB"/>
    <property type="match status" value="1"/>
</dbReference>
<dbReference type="OrthoDB" id="289162at2759"/>
<keyword evidence="11" id="KW-1185">Reference proteome</keyword>
<feature type="compositionally biased region" description="Basic and acidic residues" evidence="9">
    <location>
        <begin position="24"/>
        <end position="33"/>
    </location>
</feature>
<comment type="similarity">
    <text evidence="4">Belongs to the ELP4 family.</text>
</comment>
<dbReference type="UniPathway" id="UPA00988"/>
<comment type="pathway">
    <text evidence="3">tRNA modification; 5-methoxycarbonylmethyl-2-thiouridine-tRNA biosynthesis.</text>
</comment>
<feature type="region of interest" description="Disordered" evidence="9">
    <location>
        <begin position="1"/>
        <end position="38"/>
    </location>
</feature>
<keyword evidence="7" id="KW-0819">tRNA processing</keyword>
<evidence type="ECO:0000256" key="8">
    <source>
        <dbReference type="ARBA" id="ARBA00023242"/>
    </source>
</evidence>
<dbReference type="PANTHER" id="PTHR12896">
    <property type="entry name" value="PAX6 NEIGHBOR PROTEIN PAXNEB"/>
    <property type="match status" value="1"/>
</dbReference>
<reference evidence="10 11" key="1">
    <citation type="submission" date="2017-04" db="EMBL/GenBank/DDBJ databases">
        <title>Genome sequencing of [Candida] sorbophila.</title>
        <authorList>
            <person name="Ahn J.O."/>
        </authorList>
    </citation>
    <scope>NUCLEOTIDE SEQUENCE [LARGE SCALE GENOMIC DNA]</scope>
    <source>
        <strain evidence="10 11">DS02</strain>
    </source>
</reference>
<evidence type="ECO:0000313" key="10">
    <source>
        <dbReference type="EMBL" id="PRT55665.1"/>
    </source>
</evidence>
<evidence type="ECO:0000256" key="7">
    <source>
        <dbReference type="ARBA" id="ARBA00022694"/>
    </source>
</evidence>
<dbReference type="GO" id="GO:0002098">
    <property type="term" value="P:tRNA wobble uridine modification"/>
    <property type="evidence" value="ECO:0007669"/>
    <property type="project" value="InterPro"/>
</dbReference>
<accession>A0A2T0FL11</accession>
<dbReference type="AlphaFoldDB" id="A0A2T0FL11"/>
<dbReference type="Gene3D" id="3.40.50.300">
    <property type="entry name" value="P-loop containing nucleotide triphosphate hydrolases"/>
    <property type="match status" value="1"/>
</dbReference>
<comment type="caution">
    <text evidence="10">The sequence shown here is derived from an EMBL/GenBank/DDBJ whole genome shotgun (WGS) entry which is preliminary data.</text>
</comment>
<dbReference type="CDD" id="cd19494">
    <property type="entry name" value="Elp4"/>
    <property type="match status" value="1"/>
</dbReference>
<dbReference type="RefSeq" id="XP_024665610.1">
    <property type="nucleotide sequence ID" value="XM_024809842.1"/>
</dbReference>
<dbReference type="GeneID" id="36517033"/>
<dbReference type="GO" id="GO:0033588">
    <property type="term" value="C:elongator holoenzyme complex"/>
    <property type="evidence" value="ECO:0007669"/>
    <property type="project" value="InterPro"/>
</dbReference>
<sequence length="339" mass="37532">MFQKRKVVLTRPAPNRTQSSSTAREPKPERLNTEQHQGLRPSLVNSTLCVSSSSRSLDQLLQHGGLPLGSITLLEEHGATDYASTVLKGFCTLGVRDQRAGSDSLVVCLGIPGWVRGIPAIGKTSVDTEKPEELQKIRIAWRYQLSQNTNRQPPRASTGLYTSDLNFKANMTPAPKQSEVVHVSGATLADILAKYANLLASQPANRIIRVVVPSLLHPAVYREESSLPENLVPFILGLRSLSRKFGTATIISLPLQLYPRANPVISQIEALCDAVIELEPFEDPNVQGFAHVHKIAELSERGIDVYRRHEYSFRLGRSQFEIAPWGIPVDESEIEKDLF</sequence>
<evidence type="ECO:0000256" key="9">
    <source>
        <dbReference type="SAM" id="MobiDB-lite"/>
    </source>
</evidence>
<dbReference type="GO" id="GO:0008023">
    <property type="term" value="C:transcription elongation factor complex"/>
    <property type="evidence" value="ECO:0007669"/>
    <property type="project" value="TreeGrafter"/>
</dbReference>
<dbReference type="GO" id="GO:0005737">
    <property type="term" value="C:cytoplasm"/>
    <property type="evidence" value="ECO:0007669"/>
    <property type="project" value="UniProtKB-SubCell"/>
</dbReference>
<keyword evidence="8" id="KW-0539">Nucleus</keyword>
<dbReference type="STRING" id="45607.A0A2T0FL11"/>
<evidence type="ECO:0000256" key="5">
    <source>
        <dbReference type="ARBA" id="ARBA00020265"/>
    </source>
</evidence>
<dbReference type="EMBL" id="NDIQ01000022">
    <property type="protein sequence ID" value="PRT55665.1"/>
    <property type="molecule type" value="Genomic_DNA"/>
</dbReference>
<evidence type="ECO:0000313" key="11">
    <source>
        <dbReference type="Proteomes" id="UP000238350"/>
    </source>
</evidence>